<dbReference type="SUPFAM" id="SSF50978">
    <property type="entry name" value="WD40 repeat-like"/>
    <property type="match status" value="1"/>
</dbReference>
<accession>H2AYS8</accession>
<evidence type="ECO:0000313" key="1">
    <source>
        <dbReference type="EMBL" id="CCF59484.1"/>
    </source>
</evidence>
<dbReference type="GeneID" id="13887481"/>
<dbReference type="InParanoid" id="H2AYS8"/>
<reference evidence="1 2" key="1">
    <citation type="journal article" date="2011" name="Proc. Natl. Acad. Sci. U.S.A.">
        <title>Evolutionary erosion of yeast sex chromosomes by mating-type switching accidents.</title>
        <authorList>
            <person name="Gordon J.L."/>
            <person name="Armisen D."/>
            <person name="Proux-Wera E."/>
            <person name="Oheigeartaigh S.S."/>
            <person name="Byrne K.P."/>
            <person name="Wolfe K.H."/>
        </authorList>
    </citation>
    <scope>NUCLEOTIDE SEQUENCE [LARGE SCALE GENOMIC DNA]</scope>
    <source>
        <strain evidence="2">ATCC 22294 / BCRC 22015 / CBS 2517 / CECT 1963 / NBRC 1671 / NRRL Y-8276</strain>
    </source>
</reference>
<gene>
    <name evidence="1" type="primary">KAFR0H00750</name>
    <name evidence="1" type="ORF">KAFR_0H00750</name>
</gene>
<dbReference type="EMBL" id="HE650828">
    <property type="protein sequence ID" value="CCF59484.1"/>
    <property type="molecule type" value="Genomic_DNA"/>
</dbReference>
<dbReference type="InterPro" id="IPR015943">
    <property type="entry name" value="WD40/YVTN_repeat-like_dom_sf"/>
</dbReference>
<dbReference type="KEGG" id="kaf:KAFR_0H00750"/>
<dbReference type="RefSeq" id="XP_003958619.1">
    <property type="nucleotide sequence ID" value="XM_003958570.1"/>
</dbReference>
<proteinExistence type="predicted"/>
<dbReference type="Proteomes" id="UP000005220">
    <property type="component" value="Chromosome 8"/>
</dbReference>
<organism evidence="1 2">
    <name type="scientific">Kazachstania africana (strain ATCC 22294 / BCRC 22015 / CBS 2517 / CECT 1963 / NBRC 1671 / NRRL Y-8276)</name>
    <name type="common">Yeast</name>
    <name type="synonym">Kluyveromyces africanus</name>
    <dbReference type="NCBI Taxonomy" id="1071382"/>
    <lineage>
        <taxon>Eukaryota</taxon>
        <taxon>Fungi</taxon>
        <taxon>Dikarya</taxon>
        <taxon>Ascomycota</taxon>
        <taxon>Saccharomycotina</taxon>
        <taxon>Saccharomycetes</taxon>
        <taxon>Saccharomycetales</taxon>
        <taxon>Saccharomycetaceae</taxon>
        <taxon>Kazachstania</taxon>
    </lineage>
</organism>
<dbReference type="HOGENOM" id="CLU_045414_1_0_1"/>
<dbReference type="InterPro" id="IPR036322">
    <property type="entry name" value="WD40_repeat_dom_sf"/>
</dbReference>
<name>H2AYS8_KAZAF</name>
<sequence>MDDIKLPTFTLRSHASKVTALTLIYANAVPNLVSGDEGGKIVKWDLITRRPLVAIDSIEAQIIEIKQLDPDCIAVLSKDYTLRVYDFDLSNVLFETKVNTLNFANFIIYKEPHSDWNTLIVCNTKNSENIDVYKFQLNDFKSLKRIFNNLDFKNTMDYMKNERFPQIEKLGLIMKLLKVGELIYCGFESGVIIAFRFSEDESFIEVVYISVLHCPNPILDFCYDEISDAVLSSSTNETIGKHPIIRPSTGENRPLTLEAFDSADYFVDKEQKILLYKNACISVNGDQLNITFKKIGHLKVLESYLLLSSWSGKTAILDKRTSNLLTSFCKSKSSVLVSESSQGSFDSNSVKQKDTTFSKIGSMTGFDPSFNTMIATDIVSKKQTLGQQRRNYSFLEHCWCFIGYDDGSICAHRL</sequence>
<dbReference type="AlphaFoldDB" id="H2AYS8"/>
<evidence type="ECO:0008006" key="3">
    <source>
        <dbReference type="Google" id="ProtNLM"/>
    </source>
</evidence>
<protein>
    <recommendedName>
        <fullName evidence="3">ASTRA-associated protein 1</fullName>
    </recommendedName>
</protein>
<keyword evidence="2" id="KW-1185">Reference proteome</keyword>
<dbReference type="Gene3D" id="2.130.10.10">
    <property type="entry name" value="YVTN repeat-like/Quinoprotein amine dehydrogenase"/>
    <property type="match status" value="1"/>
</dbReference>
<evidence type="ECO:0000313" key="2">
    <source>
        <dbReference type="Proteomes" id="UP000005220"/>
    </source>
</evidence>
<dbReference type="STRING" id="1071382.H2AYS8"/>
<dbReference type="FunCoup" id="H2AYS8">
    <property type="interactions" value="64"/>
</dbReference>
<dbReference type="OrthoDB" id="7668193at2759"/>
<dbReference type="eggNOG" id="ENOG502QU4T">
    <property type="taxonomic scope" value="Eukaryota"/>
</dbReference>